<evidence type="ECO:0000313" key="3">
    <source>
        <dbReference type="EMBL" id="EQC39066.1"/>
    </source>
</evidence>
<name>T0QWM0_SAPDV</name>
<dbReference type="PANTHER" id="PTHR11567">
    <property type="entry name" value="ACID PHOSPHATASE-RELATED"/>
    <property type="match status" value="1"/>
</dbReference>
<evidence type="ECO:0000256" key="2">
    <source>
        <dbReference type="ARBA" id="ARBA00022801"/>
    </source>
</evidence>
<dbReference type="InterPro" id="IPR000560">
    <property type="entry name" value="His_Pase_clade-2"/>
</dbReference>
<evidence type="ECO:0000313" key="4">
    <source>
        <dbReference type="Proteomes" id="UP000030762"/>
    </source>
</evidence>
<evidence type="ECO:0008006" key="5">
    <source>
        <dbReference type="Google" id="ProtNLM"/>
    </source>
</evidence>
<dbReference type="InterPro" id="IPR050645">
    <property type="entry name" value="Histidine_acid_phosphatase"/>
</dbReference>
<dbReference type="Proteomes" id="UP000030762">
    <property type="component" value="Unassembled WGS sequence"/>
</dbReference>
<dbReference type="GeneID" id="19944001"/>
<accession>T0QWM0</accession>
<dbReference type="VEuPathDB" id="FungiDB:SDRG_03274"/>
<dbReference type="Pfam" id="PF00328">
    <property type="entry name" value="His_Phos_2"/>
    <property type="match status" value="1"/>
</dbReference>
<dbReference type="EMBL" id="JH767139">
    <property type="protein sequence ID" value="EQC39066.1"/>
    <property type="molecule type" value="Genomic_DNA"/>
</dbReference>
<dbReference type="OrthoDB" id="10257284at2759"/>
<evidence type="ECO:0000256" key="1">
    <source>
        <dbReference type="ARBA" id="ARBA00005375"/>
    </source>
</evidence>
<protein>
    <recommendedName>
        <fullName evidence="5">Acid phosphatase</fullName>
    </recommendedName>
</protein>
<dbReference type="AlphaFoldDB" id="T0QWM0"/>
<dbReference type="InterPro" id="IPR029033">
    <property type="entry name" value="His_PPase_superfam"/>
</dbReference>
<reference evidence="3 4" key="1">
    <citation type="submission" date="2012-04" db="EMBL/GenBank/DDBJ databases">
        <title>The Genome Sequence of Saprolegnia declina VS20.</title>
        <authorList>
            <consortium name="The Broad Institute Genome Sequencing Platform"/>
            <person name="Russ C."/>
            <person name="Nusbaum C."/>
            <person name="Tyler B."/>
            <person name="van West P."/>
            <person name="Dieguez-Uribeondo J."/>
            <person name="de Bruijn I."/>
            <person name="Tripathy S."/>
            <person name="Jiang R."/>
            <person name="Young S.K."/>
            <person name="Zeng Q."/>
            <person name="Gargeya S."/>
            <person name="Fitzgerald M."/>
            <person name="Haas B."/>
            <person name="Abouelleil A."/>
            <person name="Alvarado L."/>
            <person name="Arachchi H.M."/>
            <person name="Berlin A."/>
            <person name="Chapman S.B."/>
            <person name="Goldberg J."/>
            <person name="Griggs A."/>
            <person name="Gujja S."/>
            <person name="Hansen M."/>
            <person name="Howarth C."/>
            <person name="Imamovic A."/>
            <person name="Larimer J."/>
            <person name="McCowen C."/>
            <person name="Montmayeur A."/>
            <person name="Murphy C."/>
            <person name="Neiman D."/>
            <person name="Pearson M."/>
            <person name="Priest M."/>
            <person name="Roberts A."/>
            <person name="Saif S."/>
            <person name="Shea T."/>
            <person name="Sisk P."/>
            <person name="Sykes S."/>
            <person name="Wortman J."/>
            <person name="Nusbaum C."/>
            <person name="Birren B."/>
        </authorList>
    </citation>
    <scope>NUCLEOTIDE SEQUENCE [LARGE SCALE GENOMIC DNA]</scope>
    <source>
        <strain evidence="3 4">VS20</strain>
    </source>
</reference>
<dbReference type="RefSeq" id="XP_008607127.1">
    <property type="nucleotide sequence ID" value="XM_008608905.1"/>
</dbReference>
<dbReference type="InterPro" id="IPR033379">
    <property type="entry name" value="Acid_Pase_AS"/>
</dbReference>
<proteinExistence type="inferred from homology"/>
<dbReference type="OMA" id="REHEMAP"/>
<dbReference type="Gene3D" id="3.40.50.1240">
    <property type="entry name" value="Phosphoglycerate mutase-like"/>
    <property type="match status" value="1"/>
</dbReference>
<keyword evidence="2" id="KW-0378">Hydrolase</keyword>
<comment type="similarity">
    <text evidence="1">Belongs to the histidine acid phosphatase family.</text>
</comment>
<keyword evidence="4" id="KW-1185">Reference proteome</keyword>
<dbReference type="STRING" id="1156394.T0QWM0"/>
<organism evidence="3 4">
    <name type="scientific">Saprolegnia diclina (strain VS20)</name>
    <dbReference type="NCBI Taxonomy" id="1156394"/>
    <lineage>
        <taxon>Eukaryota</taxon>
        <taxon>Sar</taxon>
        <taxon>Stramenopiles</taxon>
        <taxon>Oomycota</taxon>
        <taxon>Saprolegniomycetes</taxon>
        <taxon>Saprolegniales</taxon>
        <taxon>Saprolegniaceae</taxon>
        <taxon>Saprolegnia</taxon>
    </lineage>
</organism>
<dbReference type="CDD" id="cd07061">
    <property type="entry name" value="HP_HAP_like"/>
    <property type="match status" value="1"/>
</dbReference>
<dbReference type="SUPFAM" id="SSF53254">
    <property type="entry name" value="Phosphoglycerate mutase-like"/>
    <property type="match status" value="1"/>
</dbReference>
<sequence>MRLRLVQVLHRHGDRSPLHNVFAGVPWRASKEDALWAPKLHAPATGVYGQLTTLGVDQMRARGDQLREQCLSQGWTLRDERMDLKVLSTPYDRTQQSVLALLSRLAPHAAAMSDVHVLPRHLNFINAYSANGDVIIPLKMQLIADHPEYAKDDARVEPLKQELMHRLPMFREGGEAFTWMKAADHFICRDAHALQCLPETQELAAPTIDHLSLRFHQYYTDPTILRLVATGLATELLDQMERRMDGGATSAKEAIRIYSGHDVSLLALLYALDASLVHPFWPDYSAAVVLELLQDGPDWLVRVTLDNDVVVPLVPFSVFASALRQKTLS</sequence>
<dbReference type="eggNOG" id="KOG3720">
    <property type="taxonomic scope" value="Eukaryota"/>
</dbReference>
<dbReference type="InParanoid" id="T0QWM0"/>
<gene>
    <name evidence="3" type="ORF">SDRG_03274</name>
</gene>
<dbReference type="GO" id="GO:0016791">
    <property type="term" value="F:phosphatase activity"/>
    <property type="evidence" value="ECO:0007669"/>
    <property type="project" value="TreeGrafter"/>
</dbReference>
<dbReference type="PROSITE" id="PS00616">
    <property type="entry name" value="HIS_ACID_PHOSPHAT_1"/>
    <property type="match status" value="1"/>
</dbReference>
<dbReference type="PANTHER" id="PTHR11567:SF110">
    <property type="entry name" value="2-PHOSPHOXYLOSE PHOSPHATASE 1"/>
    <property type="match status" value="1"/>
</dbReference>